<protein>
    <submittedName>
        <fullName evidence="1">Uncharacterized protein</fullName>
    </submittedName>
</protein>
<organism evidence="1">
    <name type="scientific">bioreactor metagenome</name>
    <dbReference type="NCBI Taxonomy" id="1076179"/>
    <lineage>
        <taxon>unclassified sequences</taxon>
        <taxon>metagenomes</taxon>
        <taxon>ecological metagenomes</taxon>
    </lineage>
</organism>
<dbReference type="AlphaFoldDB" id="A0A645HDZ8"/>
<proteinExistence type="predicted"/>
<dbReference type="EMBL" id="VSSQ01086822">
    <property type="protein sequence ID" value="MPN34003.1"/>
    <property type="molecule type" value="Genomic_DNA"/>
</dbReference>
<gene>
    <name evidence="1" type="ORF">SDC9_181495</name>
</gene>
<sequence length="104" mass="11455">MGEHDFEVVCESVDHTVHHIVHVGVERPHQGLLLGAGIFTAHGYSFFCDGNFNARGREVSAQFALRSFDLEGRPVHGDGDAMGHGDGAFDFPCYCHLYTSVHVR</sequence>
<evidence type="ECO:0000313" key="1">
    <source>
        <dbReference type="EMBL" id="MPN34003.1"/>
    </source>
</evidence>
<comment type="caution">
    <text evidence="1">The sequence shown here is derived from an EMBL/GenBank/DDBJ whole genome shotgun (WGS) entry which is preliminary data.</text>
</comment>
<accession>A0A645HDZ8</accession>
<reference evidence="1" key="1">
    <citation type="submission" date="2019-08" db="EMBL/GenBank/DDBJ databases">
        <authorList>
            <person name="Kucharzyk K."/>
            <person name="Murdoch R.W."/>
            <person name="Higgins S."/>
            <person name="Loffler F."/>
        </authorList>
    </citation>
    <scope>NUCLEOTIDE SEQUENCE</scope>
</reference>
<name>A0A645HDZ8_9ZZZZ</name>